<evidence type="ECO:0000259" key="1">
    <source>
        <dbReference type="Pfam" id="PF01636"/>
    </source>
</evidence>
<reference evidence="2" key="2">
    <citation type="submission" date="2021-04" db="EMBL/GenBank/DDBJ databases">
        <authorList>
            <person name="Dong X."/>
        </authorList>
    </citation>
    <scope>NUCLEOTIDE SEQUENCE</scope>
    <source>
        <strain evidence="2">ZWT</strain>
    </source>
</reference>
<dbReference type="EMBL" id="JAGSOJ010000002">
    <property type="protein sequence ID" value="MCM1989803.1"/>
    <property type="molecule type" value="Genomic_DNA"/>
</dbReference>
<dbReference type="Gene3D" id="3.90.1200.10">
    <property type="match status" value="1"/>
</dbReference>
<protein>
    <submittedName>
        <fullName evidence="2">Phosphotransferase</fullName>
    </submittedName>
</protein>
<reference evidence="2" key="1">
    <citation type="journal article" date="2021" name="mSystems">
        <title>Bacteria and Archaea Synergistically Convert Glycine Betaine to Biogenic Methane in the Formosa Cold Seep of the South China Sea.</title>
        <authorList>
            <person name="Li L."/>
            <person name="Zhang W."/>
            <person name="Zhang S."/>
            <person name="Song L."/>
            <person name="Sun Q."/>
            <person name="Zhang H."/>
            <person name="Xiang H."/>
            <person name="Dong X."/>
        </authorList>
    </citation>
    <scope>NUCLEOTIDE SEQUENCE</scope>
    <source>
        <strain evidence="2">ZWT</strain>
    </source>
</reference>
<organism evidence="2 3">
    <name type="scientific">Oceanirhabdus seepicola</name>
    <dbReference type="NCBI Taxonomy" id="2828781"/>
    <lineage>
        <taxon>Bacteria</taxon>
        <taxon>Bacillati</taxon>
        <taxon>Bacillota</taxon>
        <taxon>Clostridia</taxon>
        <taxon>Eubacteriales</taxon>
        <taxon>Clostridiaceae</taxon>
        <taxon>Oceanirhabdus</taxon>
    </lineage>
</organism>
<proteinExistence type="predicted"/>
<dbReference type="PANTHER" id="PTHR21310:SF15">
    <property type="entry name" value="AMINOGLYCOSIDE PHOSPHOTRANSFERASE DOMAIN-CONTAINING PROTEIN"/>
    <property type="match status" value="1"/>
</dbReference>
<dbReference type="Pfam" id="PF01636">
    <property type="entry name" value="APH"/>
    <property type="match status" value="1"/>
</dbReference>
<gene>
    <name evidence="2" type="ORF">KDK92_08630</name>
</gene>
<name>A0A9J6NZV6_9CLOT</name>
<keyword evidence="3" id="KW-1185">Reference proteome</keyword>
<dbReference type="SUPFAM" id="SSF56112">
    <property type="entry name" value="Protein kinase-like (PK-like)"/>
    <property type="match status" value="1"/>
</dbReference>
<dbReference type="PANTHER" id="PTHR21310">
    <property type="entry name" value="AMINOGLYCOSIDE PHOSPHOTRANSFERASE-RELATED-RELATED"/>
    <property type="match status" value="1"/>
</dbReference>
<dbReference type="InterPro" id="IPR002575">
    <property type="entry name" value="Aminoglycoside_PTrfase"/>
</dbReference>
<dbReference type="InterPro" id="IPR011009">
    <property type="entry name" value="Kinase-like_dom_sf"/>
</dbReference>
<dbReference type="Proteomes" id="UP001056429">
    <property type="component" value="Unassembled WGS sequence"/>
</dbReference>
<dbReference type="InterPro" id="IPR051678">
    <property type="entry name" value="AGP_Transferase"/>
</dbReference>
<dbReference type="RefSeq" id="WP_250858827.1">
    <property type="nucleotide sequence ID" value="NZ_JAGSOJ010000002.1"/>
</dbReference>
<evidence type="ECO:0000313" key="3">
    <source>
        <dbReference type="Proteomes" id="UP001056429"/>
    </source>
</evidence>
<evidence type="ECO:0000313" key="2">
    <source>
        <dbReference type="EMBL" id="MCM1989803.1"/>
    </source>
</evidence>
<accession>A0A9J6NZV6</accession>
<dbReference type="AlphaFoldDB" id="A0A9J6NZV6"/>
<sequence length="322" mass="38761">MREYSIKQIKEILNDILKEQVFGIQAIGNHELNRHLVYCFISNNEKMIFKIYYKKHKRNKEVGALSMLKDLSIRCPHVYKVGQLKSGEEWAIMKYIGDYTLDEIILNKDLLDKHLCEIQKIFFQVGKNIAFIHKQMIKDGFYKIYENGYKKRYENYDKFMINKFEIYERWIRNKRYPEEDMKYIEEALGYVNKNIKDLMGICESSLIHNDIDGRNIIVNIVEGKIKFSGLIDFEQCCIDYAGRDLVFFYRRYFLNKEFQDKGFEEQFLRGYAEARRIPKYFEENLNLLLMIEGVRICSWTYGIFPDYYEEGINLLKLCLKKE</sequence>
<feature type="domain" description="Aminoglycoside phosphotransferase" evidence="1">
    <location>
        <begin position="37"/>
        <end position="274"/>
    </location>
</feature>
<comment type="caution">
    <text evidence="2">The sequence shown here is derived from an EMBL/GenBank/DDBJ whole genome shotgun (WGS) entry which is preliminary data.</text>
</comment>